<sequence>MGSHLHSRLRRLWLGVAVCAALFMAWNAWRAWQDIRNQSQERLRAFAAEYAIEWRSTLRAREDAMQRLGRRLLVRPESAQQQLDTYLLERPGVEGVALADAQGRYVARSGALPQPPLQDAQLTPPTRAAYAACLRDKTFCLGPPIPDKRAAGSWMALEYLPLAAVPGGTQVPSPGGAGRTLAGRAFPQEWLVLAQASVFPRALGLLQAPGEGMAFVVLRNDGLLQLRFPPPPHLPYGQPQRGIMLEAIRGQPQATSGMFSGVASSVNRHLVGAYVRVPDYPFVIGADLPTRSLLQRWAGQLGGTLLLFLGLFAAGSWLFASALRQLGRTERGREQALDGLRRQRDELDVTLSSIGDAVIATDARGRISRMNPEAVRLTGWPASEALGQPIEQVFRIAVEGEDPPAPCPVARALATGRVVALANHTELRTRDGRVLAIEDSAAPITRHDGEARGAVLVFHDVSDRRERQRRNERLKSLYAALAELGEIVQQHARQGDELALFRAACEALAASSLFNAAWIGRPDAAGVFQVLASAGNGSHGLEQIELRLDDPQPAIAVRAWLAGELRVHNDFPADPINLPRRDFVVAHRWHSIAAVPLLRAGRPEVILVVTSPARGLFQDDVRELIARIARLLDHALDEMASHRALQQVRQREQWLALHDTLTHLPNRNMLESALQQAIARADANGTLLALAYLDLDGFKSINDVYGHLVGDQVLRGVAERLKTQLFAGALALRMGGDEFVIILEGGKELAELEPVCLSFLEHLRGPMQVGNPPLSLQVDTSCGITIYPYDRETPDTLLRHADMALYAHKSRRGPQRSAYRLYDPAMASASFSTPDRRAELRRKIDTGDLVLHYQPVLDRASGRIHHVEALARLRQDSDLLQPDAFLRELGPMELTLLGTRVLQQALADLAAWVRQGLHIGVSVNVAPQELLAADFSAQVLAEIARHPELEPGMLSLEILETEEVLGENVVLAQLSALRAEGVRIGMDDVGSAYASLLRLKTLPVDLLKIDQAFVRDLPVHPRDRLFLDAILALGHALGMRTVIEGVETQAHLDLLWQSSADGLQGFAISPPMRPEDIPAFVASFRMPPRIARDGPAFQQRLC</sequence>
<dbReference type="SMART" id="SM00052">
    <property type="entry name" value="EAL"/>
    <property type="match status" value="1"/>
</dbReference>
<dbReference type="SUPFAM" id="SSF55781">
    <property type="entry name" value="GAF domain-like"/>
    <property type="match status" value="1"/>
</dbReference>
<dbReference type="Pfam" id="PF00563">
    <property type="entry name" value="EAL"/>
    <property type="match status" value="1"/>
</dbReference>
<dbReference type="InterPro" id="IPR029787">
    <property type="entry name" value="Nucleotide_cyclase"/>
</dbReference>
<dbReference type="Gene3D" id="3.30.70.270">
    <property type="match status" value="1"/>
</dbReference>
<feature type="domain" description="PAS" evidence="2">
    <location>
        <begin position="343"/>
        <end position="388"/>
    </location>
</feature>
<dbReference type="AlphaFoldDB" id="E6PN69"/>
<dbReference type="SUPFAM" id="SSF55785">
    <property type="entry name" value="PYP-like sensor domain (PAS domain)"/>
    <property type="match status" value="1"/>
</dbReference>
<dbReference type="SMART" id="SM00091">
    <property type="entry name" value="PAS"/>
    <property type="match status" value="1"/>
</dbReference>
<dbReference type="PROSITE" id="PS50113">
    <property type="entry name" value="PAC"/>
    <property type="match status" value="1"/>
</dbReference>
<keyword evidence="1" id="KW-0472">Membrane</keyword>
<dbReference type="InterPro" id="IPR000160">
    <property type="entry name" value="GGDEF_dom"/>
</dbReference>
<gene>
    <name evidence="6" type="ORF">CARN2_2312</name>
</gene>
<dbReference type="Pfam" id="PF00990">
    <property type="entry name" value="GGDEF"/>
    <property type="match status" value="1"/>
</dbReference>
<dbReference type="PROSITE" id="PS50887">
    <property type="entry name" value="GGDEF"/>
    <property type="match status" value="1"/>
</dbReference>
<dbReference type="CDD" id="cd00130">
    <property type="entry name" value="PAS"/>
    <property type="match status" value="1"/>
</dbReference>
<organism evidence="6">
    <name type="scientific">mine drainage metagenome</name>
    <dbReference type="NCBI Taxonomy" id="410659"/>
    <lineage>
        <taxon>unclassified sequences</taxon>
        <taxon>metagenomes</taxon>
        <taxon>ecological metagenomes</taxon>
    </lineage>
</organism>
<dbReference type="InterPro" id="IPR013767">
    <property type="entry name" value="PAS_fold"/>
</dbReference>
<name>E6PN69_9ZZZZ</name>
<dbReference type="InterPro" id="IPR035919">
    <property type="entry name" value="EAL_sf"/>
</dbReference>
<evidence type="ECO:0000259" key="3">
    <source>
        <dbReference type="PROSITE" id="PS50113"/>
    </source>
</evidence>
<reference evidence="6" key="1">
    <citation type="submission" date="2009-10" db="EMBL/GenBank/DDBJ databases">
        <title>Diversity of trophic interactions inside an arsenic-rich microbial ecosystem.</title>
        <authorList>
            <person name="Bertin P.N."/>
            <person name="Heinrich-Salmeron A."/>
            <person name="Pelletier E."/>
            <person name="Goulhen-Chollet F."/>
            <person name="Arsene-Ploetze F."/>
            <person name="Gallien S."/>
            <person name="Calteau A."/>
            <person name="Vallenet D."/>
            <person name="Casiot C."/>
            <person name="Chane-Woon-Ming B."/>
            <person name="Giloteaux L."/>
            <person name="Barakat M."/>
            <person name="Bonnefoy V."/>
            <person name="Bruneel O."/>
            <person name="Chandler M."/>
            <person name="Cleiss J."/>
            <person name="Duran R."/>
            <person name="Elbaz-Poulichet F."/>
            <person name="Fonknechten N."/>
            <person name="Lauga B."/>
            <person name="Mornico D."/>
            <person name="Ortet P."/>
            <person name="Schaeffer C."/>
            <person name="Siguier P."/>
            <person name="Alexander Thil Smith A."/>
            <person name="Van Dorsselaer A."/>
            <person name="Weissenbach J."/>
            <person name="Medigue C."/>
            <person name="Le Paslier D."/>
        </authorList>
    </citation>
    <scope>NUCLEOTIDE SEQUENCE</scope>
</reference>
<dbReference type="Gene3D" id="3.30.450.40">
    <property type="match status" value="1"/>
</dbReference>
<dbReference type="Gene3D" id="3.30.450.20">
    <property type="entry name" value="PAS domain"/>
    <property type="match status" value="3"/>
</dbReference>
<dbReference type="InterPro" id="IPR035965">
    <property type="entry name" value="PAS-like_dom_sf"/>
</dbReference>
<feature type="domain" description="GGDEF" evidence="5">
    <location>
        <begin position="686"/>
        <end position="824"/>
    </location>
</feature>
<dbReference type="CDD" id="cd18773">
    <property type="entry name" value="PDC1_HK_sensor"/>
    <property type="match status" value="1"/>
</dbReference>
<dbReference type="NCBIfam" id="TIGR00254">
    <property type="entry name" value="GGDEF"/>
    <property type="match status" value="1"/>
</dbReference>
<dbReference type="CDD" id="cd01948">
    <property type="entry name" value="EAL"/>
    <property type="match status" value="1"/>
</dbReference>
<evidence type="ECO:0000256" key="1">
    <source>
        <dbReference type="SAM" id="Phobius"/>
    </source>
</evidence>
<dbReference type="GO" id="GO:0006355">
    <property type="term" value="P:regulation of DNA-templated transcription"/>
    <property type="evidence" value="ECO:0007669"/>
    <property type="project" value="InterPro"/>
</dbReference>
<feature type="domain" description="PAC" evidence="3">
    <location>
        <begin position="421"/>
        <end position="473"/>
    </location>
</feature>
<accession>E6PN69</accession>
<evidence type="ECO:0000259" key="5">
    <source>
        <dbReference type="PROSITE" id="PS50887"/>
    </source>
</evidence>
<dbReference type="CDD" id="cd01949">
    <property type="entry name" value="GGDEF"/>
    <property type="match status" value="1"/>
</dbReference>
<proteinExistence type="predicted"/>
<protein>
    <recommendedName>
        <fullName evidence="7">Cyclic-guanylate-specific phosphodiesterase</fullName>
    </recommendedName>
</protein>
<evidence type="ECO:0008006" key="7">
    <source>
        <dbReference type="Google" id="ProtNLM"/>
    </source>
</evidence>
<dbReference type="CDD" id="cd12915">
    <property type="entry name" value="PDC2_DGC_like"/>
    <property type="match status" value="1"/>
</dbReference>
<dbReference type="InterPro" id="IPR029016">
    <property type="entry name" value="GAF-like_dom_sf"/>
</dbReference>
<keyword evidence="1" id="KW-1133">Transmembrane helix</keyword>
<feature type="domain" description="EAL" evidence="4">
    <location>
        <begin position="833"/>
        <end position="1085"/>
    </location>
</feature>
<dbReference type="SMART" id="SM00267">
    <property type="entry name" value="GGDEF"/>
    <property type="match status" value="1"/>
</dbReference>
<dbReference type="SUPFAM" id="SSF55073">
    <property type="entry name" value="Nucleotide cyclase"/>
    <property type="match status" value="1"/>
</dbReference>
<evidence type="ECO:0000259" key="4">
    <source>
        <dbReference type="PROSITE" id="PS50883"/>
    </source>
</evidence>
<dbReference type="InterPro" id="IPR000700">
    <property type="entry name" value="PAS-assoc_C"/>
</dbReference>
<dbReference type="InterPro" id="IPR000014">
    <property type="entry name" value="PAS"/>
</dbReference>
<feature type="transmembrane region" description="Helical" evidence="1">
    <location>
        <begin position="297"/>
        <end position="323"/>
    </location>
</feature>
<dbReference type="Gene3D" id="3.20.20.450">
    <property type="entry name" value="EAL domain"/>
    <property type="match status" value="1"/>
</dbReference>
<dbReference type="SUPFAM" id="SSF141868">
    <property type="entry name" value="EAL domain-like"/>
    <property type="match status" value="1"/>
</dbReference>
<dbReference type="InterPro" id="IPR003018">
    <property type="entry name" value="GAF"/>
</dbReference>
<keyword evidence="1" id="KW-0812">Transmembrane</keyword>
<dbReference type="InterPro" id="IPR043128">
    <property type="entry name" value="Rev_trsase/Diguanyl_cyclase"/>
</dbReference>
<dbReference type="PANTHER" id="PTHR44757">
    <property type="entry name" value="DIGUANYLATE CYCLASE DGCP"/>
    <property type="match status" value="1"/>
</dbReference>
<comment type="caution">
    <text evidence="6">The sequence shown here is derived from an EMBL/GenBank/DDBJ whole genome shotgun (WGS) entry which is preliminary data.</text>
</comment>
<evidence type="ECO:0000259" key="2">
    <source>
        <dbReference type="PROSITE" id="PS50112"/>
    </source>
</evidence>
<dbReference type="NCBIfam" id="TIGR00229">
    <property type="entry name" value="sensory_box"/>
    <property type="match status" value="1"/>
</dbReference>
<dbReference type="InterPro" id="IPR001633">
    <property type="entry name" value="EAL_dom"/>
</dbReference>
<dbReference type="Pfam" id="PF13185">
    <property type="entry name" value="GAF_2"/>
    <property type="match status" value="1"/>
</dbReference>
<dbReference type="PROSITE" id="PS50112">
    <property type="entry name" value="PAS"/>
    <property type="match status" value="1"/>
</dbReference>
<dbReference type="InterPro" id="IPR052155">
    <property type="entry name" value="Biofilm_reg_signaling"/>
</dbReference>
<dbReference type="PANTHER" id="PTHR44757:SF2">
    <property type="entry name" value="BIOFILM ARCHITECTURE MAINTENANCE PROTEIN MBAA"/>
    <property type="match status" value="1"/>
</dbReference>
<evidence type="ECO:0000313" key="6">
    <source>
        <dbReference type="EMBL" id="CBH96371.1"/>
    </source>
</evidence>
<dbReference type="EMBL" id="CABM01000024">
    <property type="protein sequence ID" value="CBH96371.1"/>
    <property type="molecule type" value="Genomic_DNA"/>
</dbReference>
<dbReference type="PROSITE" id="PS50883">
    <property type="entry name" value="EAL"/>
    <property type="match status" value="1"/>
</dbReference>
<dbReference type="Pfam" id="PF00989">
    <property type="entry name" value="PAS"/>
    <property type="match status" value="1"/>
</dbReference>